<reference evidence="1 2" key="1">
    <citation type="journal article" date="2018" name="Mol. Plant">
        <title>The genome of Artemisia annua provides insight into the evolution of Asteraceae family and artemisinin biosynthesis.</title>
        <authorList>
            <person name="Shen Q."/>
            <person name="Zhang L."/>
            <person name="Liao Z."/>
            <person name="Wang S."/>
            <person name="Yan T."/>
            <person name="Shi P."/>
            <person name="Liu M."/>
            <person name="Fu X."/>
            <person name="Pan Q."/>
            <person name="Wang Y."/>
            <person name="Lv Z."/>
            <person name="Lu X."/>
            <person name="Zhang F."/>
            <person name="Jiang W."/>
            <person name="Ma Y."/>
            <person name="Chen M."/>
            <person name="Hao X."/>
            <person name="Li L."/>
            <person name="Tang Y."/>
            <person name="Lv G."/>
            <person name="Zhou Y."/>
            <person name="Sun X."/>
            <person name="Brodelius P.E."/>
            <person name="Rose J.K.C."/>
            <person name="Tang K."/>
        </authorList>
    </citation>
    <scope>NUCLEOTIDE SEQUENCE [LARGE SCALE GENOMIC DNA]</scope>
    <source>
        <strain evidence="2">cv. Huhao1</strain>
        <tissue evidence="1">Leaf</tissue>
    </source>
</reference>
<protein>
    <submittedName>
        <fullName evidence="1">Uncharacterized protein</fullName>
    </submittedName>
</protein>
<keyword evidence="2" id="KW-1185">Reference proteome</keyword>
<organism evidence="1 2">
    <name type="scientific">Artemisia annua</name>
    <name type="common">Sweet wormwood</name>
    <dbReference type="NCBI Taxonomy" id="35608"/>
    <lineage>
        <taxon>Eukaryota</taxon>
        <taxon>Viridiplantae</taxon>
        <taxon>Streptophyta</taxon>
        <taxon>Embryophyta</taxon>
        <taxon>Tracheophyta</taxon>
        <taxon>Spermatophyta</taxon>
        <taxon>Magnoliopsida</taxon>
        <taxon>eudicotyledons</taxon>
        <taxon>Gunneridae</taxon>
        <taxon>Pentapetalae</taxon>
        <taxon>asterids</taxon>
        <taxon>campanulids</taxon>
        <taxon>Asterales</taxon>
        <taxon>Asteraceae</taxon>
        <taxon>Asteroideae</taxon>
        <taxon>Anthemideae</taxon>
        <taxon>Artemisiinae</taxon>
        <taxon>Artemisia</taxon>
    </lineage>
</organism>
<accession>A0A2U1MLD9</accession>
<dbReference type="AlphaFoldDB" id="A0A2U1MLD9"/>
<dbReference type="Proteomes" id="UP000245207">
    <property type="component" value="Unassembled WGS sequence"/>
</dbReference>
<proteinExistence type="predicted"/>
<gene>
    <name evidence="1" type="ORF">CTI12_AA369890</name>
</gene>
<dbReference type="EMBL" id="PKPP01004952">
    <property type="protein sequence ID" value="PWA62068.1"/>
    <property type="molecule type" value="Genomic_DNA"/>
</dbReference>
<name>A0A2U1MLD9_ARTAN</name>
<evidence type="ECO:0000313" key="1">
    <source>
        <dbReference type="EMBL" id="PWA62068.1"/>
    </source>
</evidence>
<evidence type="ECO:0000313" key="2">
    <source>
        <dbReference type="Proteomes" id="UP000245207"/>
    </source>
</evidence>
<sequence length="59" mass="6043">MAGPTQEGGTSLFGKSYRLCWMNDFVLLSSAATSPPMKKISSSGSTSSLVIGVAVVSTT</sequence>
<comment type="caution">
    <text evidence="1">The sequence shown here is derived from an EMBL/GenBank/DDBJ whole genome shotgun (WGS) entry which is preliminary data.</text>
</comment>